<dbReference type="InterPro" id="IPR020841">
    <property type="entry name" value="PKS_Beta-ketoAc_synthase_dom"/>
</dbReference>
<dbReference type="GO" id="GO:0005886">
    <property type="term" value="C:plasma membrane"/>
    <property type="evidence" value="ECO:0007669"/>
    <property type="project" value="TreeGrafter"/>
</dbReference>
<accession>A0A238Z2V5</accession>
<comment type="function">
    <text evidence="4">Involved in production of the polyketide antibiotic thailandamide.</text>
</comment>
<dbReference type="InterPro" id="IPR032821">
    <property type="entry name" value="PKS_assoc"/>
</dbReference>
<dbReference type="InterPro" id="IPR020806">
    <property type="entry name" value="PKS_PP-bd"/>
</dbReference>
<feature type="region of interest" description="N-terminal hotdog fold" evidence="5">
    <location>
        <begin position="1250"/>
        <end position="1380"/>
    </location>
</feature>
<dbReference type="GO" id="GO:0006633">
    <property type="term" value="P:fatty acid biosynthetic process"/>
    <property type="evidence" value="ECO:0007669"/>
    <property type="project" value="InterPro"/>
</dbReference>
<evidence type="ECO:0000259" key="8">
    <source>
        <dbReference type="PROSITE" id="PS52019"/>
    </source>
</evidence>
<dbReference type="PANTHER" id="PTHR43775">
    <property type="entry name" value="FATTY ACID SYNTHASE"/>
    <property type="match status" value="1"/>
</dbReference>
<dbReference type="Pfam" id="PF09924">
    <property type="entry name" value="LPG_synthase_C"/>
    <property type="match status" value="1"/>
</dbReference>
<dbReference type="Pfam" id="PF14765">
    <property type="entry name" value="PS-DH"/>
    <property type="match status" value="1"/>
</dbReference>
<dbReference type="CDD" id="cd00833">
    <property type="entry name" value="PKS"/>
    <property type="match status" value="1"/>
</dbReference>
<dbReference type="InterPro" id="IPR036736">
    <property type="entry name" value="ACP-like_sf"/>
</dbReference>
<keyword evidence="10" id="KW-1185">Reference proteome</keyword>
<dbReference type="InterPro" id="IPR050091">
    <property type="entry name" value="PKS_NRPS_Biosynth_Enz"/>
</dbReference>
<evidence type="ECO:0000256" key="5">
    <source>
        <dbReference type="PROSITE-ProRule" id="PRU01363"/>
    </source>
</evidence>
<name>A0A238Z2V5_9RHOB</name>
<dbReference type="OrthoDB" id="9778690at2"/>
<keyword evidence="2" id="KW-0597">Phosphoprotein</keyword>
<dbReference type="InterPro" id="IPR016036">
    <property type="entry name" value="Malonyl_transacylase_ACP-bd"/>
</dbReference>
<evidence type="ECO:0000313" key="10">
    <source>
        <dbReference type="Proteomes" id="UP000198417"/>
    </source>
</evidence>
<keyword evidence="1" id="KW-0596">Phosphopantetheine</keyword>
<dbReference type="InterPro" id="IPR014031">
    <property type="entry name" value="Ketoacyl_synth_C"/>
</dbReference>
<dbReference type="Gene3D" id="3.10.129.110">
    <property type="entry name" value="Polyketide synthase dehydratase"/>
    <property type="match status" value="1"/>
</dbReference>
<dbReference type="InterPro" id="IPR057326">
    <property type="entry name" value="KR_dom"/>
</dbReference>
<proteinExistence type="predicted"/>
<dbReference type="SUPFAM" id="SSF47336">
    <property type="entry name" value="ACP-like"/>
    <property type="match status" value="1"/>
</dbReference>
<dbReference type="InterPro" id="IPR049551">
    <property type="entry name" value="PKS_DH_C"/>
</dbReference>
<feature type="domain" description="Ketosynthase family 3 (KS3)" evidence="7">
    <location>
        <begin position="18"/>
        <end position="442"/>
    </location>
</feature>
<evidence type="ECO:0000256" key="3">
    <source>
        <dbReference type="ARBA" id="ARBA00022679"/>
    </source>
</evidence>
<dbReference type="InterPro" id="IPR024320">
    <property type="entry name" value="LPG_synthase_C"/>
</dbReference>
<dbReference type="InterPro" id="IPR001227">
    <property type="entry name" value="Ac_transferase_dom_sf"/>
</dbReference>
<dbReference type="FunFam" id="3.40.47.10:FF:000019">
    <property type="entry name" value="Polyketide synthase type I"/>
    <property type="match status" value="1"/>
</dbReference>
<dbReference type="PROSITE" id="PS00606">
    <property type="entry name" value="KS3_1"/>
    <property type="match status" value="1"/>
</dbReference>
<dbReference type="SMART" id="SM00822">
    <property type="entry name" value="PKS_KR"/>
    <property type="match status" value="1"/>
</dbReference>
<dbReference type="Proteomes" id="UP000198417">
    <property type="component" value="Unassembled WGS sequence"/>
</dbReference>
<dbReference type="Pfam" id="PF08659">
    <property type="entry name" value="KR"/>
    <property type="match status" value="1"/>
</dbReference>
<dbReference type="RefSeq" id="WP_141135148.1">
    <property type="nucleotide sequence ID" value="NZ_FZNN01000023.1"/>
</dbReference>
<dbReference type="SMART" id="SM00825">
    <property type="entry name" value="PKS_KS"/>
    <property type="match status" value="1"/>
</dbReference>
<evidence type="ECO:0000313" key="9">
    <source>
        <dbReference type="EMBL" id="SNR77686.1"/>
    </source>
</evidence>
<protein>
    <submittedName>
        <fullName evidence="9">Acyl transferase domain-containing protein</fullName>
    </submittedName>
</protein>
<dbReference type="PANTHER" id="PTHR43775:SF37">
    <property type="entry name" value="SI:DKEY-61P9.11"/>
    <property type="match status" value="1"/>
</dbReference>
<dbReference type="InterPro" id="IPR016039">
    <property type="entry name" value="Thiolase-like"/>
</dbReference>
<organism evidence="9 10">
    <name type="scientific">Puniceibacterium sediminis</name>
    <dbReference type="NCBI Taxonomy" id="1608407"/>
    <lineage>
        <taxon>Bacteria</taxon>
        <taxon>Pseudomonadati</taxon>
        <taxon>Pseudomonadota</taxon>
        <taxon>Alphaproteobacteria</taxon>
        <taxon>Rhodobacterales</taxon>
        <taxon>Paracoccaceae</taxon>
        <taxon>Puniceibacterium</taxon>
    </lineage>
</organism>
<dbReference type="Gene3D" id="3.30.70.3290">
    <property type="match status" value="1"/>
</dbReference>
<dbReference type="Gene3D" id="3.40.50.720">
    <property type="entry name" value="NAD(P)-binding Rossmann-like Domain"/>
    <property type="match status" value="1"/>
</dbReference>
<feature type="active site" description="Proton donor; for dehydratase activity" evidence="5">
    <location>
        <position position="1456"/>
    </location>
</feature>
<dbReference type="SUPFAM" id="SSF51735">
    <property type="entry name" value="NAD(P)-binding Rossmann-fold domains"/>
    <property type="match status" value="2"/>
</dbReference>
<dbReference type="Pfam" id="PF00550">
    <property type="entry name" value="PP-binding"/>
    <property type="match status" value="1"/>
</dbReference>
<dbReference type="Pfam" id="PF00109">
    <property type="entry name" value="ketoacyl-synt"/>
    <property type="match status" value="1"/>
</dbReference>
<dbReference type="InterPro" id="IPR036291">
    <property type="entry name" value="NAD(P)-bd_dom_sf"/>
</dbReference>
<evidence type="ECO:0000256" key="4">
    <source>
        <dbReference type="ARBA" id="ARBA00054155"/>
    </source>
</evidence>
<evidence type="ECO:0000256" key="2">
    <source>
        <dbReference type="ARBA" id="ARBA00022553"/>
    </source>
</evidence>
<dbReference type="InterPro" id="IPR016035">
    <property type="entry name" value="Acyl_Trfase/lysoPLipase"/>
</dbReference>
<feature type="active site" description="Proton acceptor; for dehydratase activity" evidence="5">
    <location>
        <position position="1280"/>
    </location>
</feature>
<gene>
    <name evidence="9" type="ORF">SAMN06265370_1238</name>
</gene>
<evidence type="ECO:0000259" key="7">
    <source>
        <dbReference type="PROSITE" id="PS52004"/>
    </source>
</evidence>
<dbReference type="InterPro" id="IPR014030">
    <property type="entry name" value="Ketoacyl_synth_N"/>
</dbReference>
<dbReference type="InterPro" id="IPR014043">
    <property type="entry name" value="Acyl_transferase_dom"/>
</dbReference>
<dbReference type="Pfam" id="PF02801">
    <property type="entry name" value="Ketoacyl-synt_C"/>
    <property type="match status" value="1"/>
</dbReference>
<dbReference type="EMBL" id="FZNN01000023">
    <property type="protein sequence ID" value="SNR77686.1"/>
    <property type="molecule type" value="Genomic_DNA"/>
</dbReference>
<sequence length="2066" mass="216355">MNTKSDFLLATERKASDPRDIAIVGLSCRLPGAPNAEAFWRLIEQGASAVTEVPADRWDADAYYDPTGQRQGSACSRWGGFLDDLAHFDASFFRISPREAKSLDPQHRLLLETSVEALEHAGQPLDALNKSRTGVFVGICTSEYANLTGDADDYSLIDKYYGTGTALSVAAGRISYALNLSGPAISVDTACSSSLVAVHLAVASLRAGETDLCLAGGVNVALCPSVGIYFSQLGAVSRAPECRPFDAKADGYVRGEGCAMIALRPLNAALRNRDRVLAVIRGSAVNQDGRSAGLTAPNGKAQEAVLRSALDDAGAKPCDVIFAETHGTGTRLGDPIEARALGAVYGRASGRSAPLGLGAVKANIGHLEAAAGIAGLIKAVEVVRRRTIPPLANYVQANEMIDLDALGLAVPKASTPWPEGAGLASVSSFGFSGTNAHILLGPAPEGGVAPAPLRPQISETPRLILPLSARDPAALAPLALALARRLRDGEDAAALCRGMALRRSHYAARHCVSGVDGAELVQALETQTPATPSAARPARGPVFVFSGQGGQWAGMGAALARWPAARAEIDQIDRVVQRLAGWSVYTAMNRPDELESPRILSSQMAIFAVQAALSALLRDWAFRPAAVVGHSMGEIAAALTAGALTRDQAVHLCLERSSCLAEGARSGVIGGMAQVEAAADLVQQVLGDLCSTAVIAAVNGPLSTVISGSAEAVETAVAAFADREVFARMVNTDGVAGHSPLIAHLAGPLAARLDNLRPQPGSCRFFSACAGGHVAGEALGADYWCQSLTSPVQFDQAVQALLEEGHRDFVEIGPRPLLLSALRSRLKAEGMQGLLTASLTPDDAAVPHGPDQMLAALYTAGHDPDWSRLMDRQGDWNAPPPYPWQRSYHWITELRQDAASEEPLPKVQRSTERAVKTTGAALDSLIARHDRFGIRSLNMRFLAPRLWLAEEDKVAIYGSVRGATCVVWAVLGQPEACQRALKDLRAHARSAGISLAMVLPKADAAAIATRQDRLDDFGLSQHLTLARFDPTAQGYRRLRSRLARYGSGPGRETTQFHPGLDAAEDARVVALIRAWIGLKKTPVPAAEALVGEITAARLPTFRRLYAARDGAEIHALLALCQFGTGDGWLMDMEFYDATTPPGCTERLITDVAQHLREEGAKVLSLGGSYSIPRFMDDVSADGGNGARSNVQFKSKYRPEAEDVFLVCPKDLSTQAQQDLLSALAGTVDQTRCDTRELGIFLGGGSGLRDHPFDLRDLDVAGDTAVFAAQVSVRDPLLADHKVGGQPVLPAAAVIEAVATVARSKAQGAGPLVLRDIIFDRALSLGDARGADIQVQICRSSDLDRTSIGAEVHARRVDGTQGGWQRLMHCRIDMPDAGAMHSLVGKTSDLRHACDLAISVDPKALNAGFAAQGIDYGPAYCNIDSLARDGQAALTAHLSCADSGDSGAYTVQPFLLDSAMQCLSAGADGNGAVMLHSVEELIIHAPVPCEAQVKGWSEGIPAAGGAAAEFDITTAQGEIVMTARGVLARPVAKIGPRCAVMRAGPVDPPPGPPVPLGRVQVIGSGALCRAFVAALDSNAAPATDIAAGADHLVFVIEAEDTATLATTLAKVCQHLGVLSDTAATPKVWIVSKSEQESGAPAKSLATAANGFSAVLRAEYPDLWGGQFSIGDVSDASAARAVLQRMACPDGEDAWLMSAEGTFVPRLHLIDAPPEPAFRPDPQRAYLVTGWTGGLGAVIMADLIRAGAGCVVGLARGSGNAQTVAALQEAADVSGTRLLLRQGDVSRDADVVAGLSACRDVMPLGGVFHAAGVLRDGPLARQTRDDFAQTFAAKLDGALALHSATLQDDLQAFVLFSSAAGLFGPPTQGAHAAAASALDGIAMARHAAGLPITCVGWGAWRGVGHAAEAGHDQRLDDIGLSALDAQEALRVLNGLIAAGEPHCWVAPVDWKKLADAIPELAARPMFQELVPKRSVASDPVSVPPVEGAQFGCAEDMLADITALAAATLLTLQDRIDPARSLEENGLDSIMIVELHEALGARHKRVLPLIAFFRAPSLVDLSDTLAGAG</sequence>
<dbReference type="PROSITE" id="PS52004">
    <property type="entry name" value="KS3_2"/>
    <property type="match status" value="1"/>
</dbReference>
<dbReference type="Gene3D" id="3.40.47.10">
    <property type="match status" value="1"/>
</dbReference>
<dbReference type="SUPFAM" id="SSF52151">
    <property type="entry name" value="FabD/lysophospholipase-like"/>
    <property type="match status" value="1"/>
</dbReference>
<dbReference type="PROSITE" id="PS50075">
    <property type="entry name" value="CARRIER"/>
    <property type="match status" value="1"/>
</dbReference>
<dbReference type="Gene3D" id="1.10.1200.10">
    <property type="entry name" value="ACP-like"/>
    <property type="match status" value="1"/>
</dbReference>
<dbReference type="GO" id="GO:0005737">
    <property type="term" value="C:cytoplasm"/>
    <property type="evidence" value="ECO:0007669"/>
    <property type="project" value="TreeGrafter"/>
</dbReference>
<keyword evidence="3 9" id="KW-0808">Transferase</keyword>
<feature type="region of interest" description="C-terminal hotdog fold" evidence="5">
    <location>
        <begin position="1396"/>
        <end position="1536"/>
    </location>
</feature>
<dbReference type="Pfam" id="PF00698">
    <property type="entry name" value="Acyl_transf_1"/>
    <property type="match status" value="1"/>
</dbReference>
<dbReference type="GO" id="GO:0004312">
    <property type="term" value="F:fatty acid synthase activity"/>
    <property type="evidence" value="ECO:0007669"/>
    <property type="project" value="TreeGrafter"/>
</dbReference>
<dbReference type="SUPFAM" id="SSF53901">
    <property type="entry name" value="Thiolase-like"/>
    <property type="match status" value="1"/>
</dbReference>
<dbReference type="Pfam" id="PF21089">
    <property type="entry name" value="PKS_DH_N"/>
    <property type="match status" value="1"/>
</dbReference>
<dbReference type="SMART" id="SM00823">
    <property type="entry name" value="PKS_PP"/>
    <property type="match status" value="1"/>
</dbReference>
<dbReference type="InterPro" id="IPR042104">
    <property type="entry name" value="PKS_dehydratase_sf"/>
</dbReference>
<dbReference type="InterPro" id="IPR018201">
    <property type="entry name" value="Ketoacyl_synth_AS"/>
</dbReference>
<dbReference type="InterPro" id="IPR049900">
    <property type="entry name" value="PKS_mFAS_DH"/>
</dbReference>
<dbReference type="SMART" id="SM00827">
    <property type="entry name" value="PKS_AT"/>
    <property type="match status" value="1"/>
</dbReference>
<evidence type="ECO:0000259" key="6">
    <source>
        <dbReference type="PROSITE" id="PS50075"/>
    </source>
</evidence>
<dbReference type="InterPro" id="IPR009081">
    <property type="entry name" value="PP-bd_ACP"/>
</dbReference>
<evidence type="ECO:0000256" key="1">
    <source>
        <dbReference type="ARBA" id="ARBA00022450"/>
    </source>
</evidence>
<feature type="domain" description="PKS/mFAS DH" evidence="8">
    <location>
        <begin position="1250"/>
        <end position="1536"/>
    </location>
</feature>
<dbReference type="InterPro" id="IPR020807">
    <property type="entry name" value="PKS_DH"/>
</dbReference>
<dbReference type="GO" id="GO:0071770">
    <property type="term" value="P:DIM/DIP cell wall layer assembly"/>
    <property type="evidence" value="ECO:0007669"/>
    <property type="project" value="TreeGrafter"/>
</dbReference>
<dbReference type="SMART" id="SM00826">
    <property type="entry name" value="PKS_DH"/>
    <property type="match status" value="1"/>
</dbReference>
<dbReference type="Gene3D" id="3.40.366.10">
    <property type="entry name" value="Malonyl-Coenzyme A Acyl Carrier Protein, domain 2"/>
    <property type="match status" value="1"/>
</dbReference>
<dbReference type="SUPFAM" id="SSF55048">
    <property type="entry name" value="Probable ACP-binding domain of malonyl-CoA ACP transacylase"/>
    <property type="match status" value="1"/>
</dbReference>
<dbReference type="GO" id="GO:0031177">
    <property type="term" value="F:phosphopantetheine binding"/>
    <property type="evidence" value="ECO:0007669"/>
    <property type="project" value="InterPro"/>
</dbReference>
<feature type="domain" description="Carrier" evidence="6">
    <location>
        <begin position="1992"/>
        <end position="2066"/>
    </location>
</feature>
<dbReference type="InterPro" id="IPR049552">
    <property type="entry name" value="PKS_DH_N"/>
</dbReference>
<dbReference type="Pfam" id="PF16197">
    <property type="entry name" value="KAsynt_C_assoc"/>
    <property type="match status" value="1"/>
</dbReference>
<dbReference type="PROSITE" id="PS52019">
    <property type="entry name" value="PKS_MFAS_DH"/>
    <property type="match status" value="1"/>
</dbReference>
<dbReference type="GO" id="GO:0004315">
    <property type="term" value="F:3-oxoacyl-[acyl-carrier-protein] synthase activity"/>
    <property type="evidence" value="ECO:0007669"/>
    <property type="project" value="InterPro"/>
</dbReference>
<reference evidence="9 10" key="1">
    <citation type="submission" date="2017-06" db="EMBL/GenBank/DDBJ databases">
        <authorList>
            <person name="Kim H.J."/>
            <person name="Triplett B.A."/>
        </authorList>
    </citation>
    <scope>NUCLEOTIDE SEQUENCE [LARGE SCALE GENOMIC DNA]</scope>
    <source>
        <strain evidence="9 10">DSM 29052</strain>
    </source>
</reference>
<dbReference type="InterPro" id="IPR013968">
    <property type="entry name" value="PKS_KR"/>
</dbReference>